<reference evidence="1 2" key="1">
    <citation type="submission" date="2019-12" db="EMBL/GenBank/DDBJ databases">
        <title>Sporaefaciens musculi gen. nov., sp. nov., a novel bacterium isolated from the caecum of an obese mouse.</title>
        <authorList>
            <person name="Rasmussen T.S."/>
            <person name="Streidl T."/>
            <person name="Hitch T.C.A."/>
            <person name="Wortmann E."/>
            <person name="Deptula P."/>
            <person name="Hansen M."/>
            <person name="Nielsen D.S."/>
            <person name="Clavel T."/>
            <person name="Vogensen F.K."/>
        </authorList>
    </citation>
    <scope>NUCLEOTIDE SEQUENCE [LARGE SCALE GENOMIC DNA]</scope>
    <source>
        <strain evidence="1 2">WCA-9-b2</strain>
    </source>
</reference>
<dbReference type="InterPro" id="IPR027417">
    <property type="entry name" value="P-loop_NTPase"/>
</dbReference>
<dbReference type="AlphaFoldDB" id="A0A7X3SHE0"/>
<protein>
    <submittedName>
        <fullName evidence="1">Uncharacterized protein</fullName>
    </submittedName>
</protein>
<dbReference type="RefSeq" id="WP_159749390.1">
    <property type="nucleotide sequence ID" value="NZ_CATIFW010000030.1"/>
</dbReference>
<accession>A0A7X3SHE0</accession>
<proteinExistence type="predicted"/>
<dbReference type="Gene3D" id="3.40.50.300">
    <property type="entry name" value="P-loop containing nucleotide triphosphate hydrolases"/>
    <property type="match status" value="1"/>
</dbReference>
<gene>
    <name evidence="1" type="ORF">GN277_02055</name>
</gene>
<evidence type="ECO:0000313" key="1">
    <source>
        <dbReference type="EMBL" id="MXP74247.1"/>
    </source>
</evidence>
<evidence type="ECO:0000313" key="2">
    <source>
        <dbReference type="Proteomes" id="UP000460412"/>
    </source>
</evidence>
<name>A0A7X3SHE0_9FIRM</name>
<keyword evidence="2" id="KW-1185">Reference proteome</keyword>
<comment type="caution">
    <text evidence="1">The sequence shown here is derived from an EMBL/GenBank/DDBJ whole genome shotgun (WGS) entry which is preliminary data.</text>
</comment>
<sequence>MSSRSFVICDQEEGYAAAFAVFLMKKKELAFQVQVCNGLSQVQAILREHPIDVLLIGGNYPIDERKGLRASNVFVLAESAKTETNSDETTVYKYQSGEMLLAEIICKCSKESETGELYFHGAKTKNSRIIGIFSPVHRSGKTSYGLRLGQELAVSENVLYLNMEIYGGIGGFFPEEGHTLADALYYSRQENKNLGVILTTLVEHMGALDYLLPVRVSEDIRTVTLEEWINLVRQIEEQSIYDVLILDVDEGLKDVYGLLRICTEILVPVMKDASAEAKLLQMEDELHLLGFDDVKKKMVKKELIS</sequence>
<dbReference type="Gene3D" id="3.40.50.10850">
    <property type="entry name" value="Ntrc-like two-domain protein"/>
    <property type="match status" value="1"/>
</dbReference>
<dbReference type="Proteomes" id="UP000460412">
    <property type="component" value="Unassembled WGS sequence"/>
</dbReference>
<organism evidence="1 2">
    <name type="scientific">Sporofaciens musculi</name>
    <dbReference type="NCBI Taxonomy" id="2681861"/>
    <lineage>
        <taxon>Bacteria</taxon>
        <taxon>Bacillati</taxon>
        <taxon>Bacillota</taxon>
        <taxon>Clostridia</taxon>
        <taxon>Lachnospirales</taxon>
        <taxon>Lachnospiraceae</taxon>
        <taxon>Sporofaciens</taxon>
    </lineage>
</organism>
<dbReference type="EMBL" id="WUQX01000001">
    <property type="protein sequence ID" value="MXP74247.1"/>
    <property type="molecule type" value="Genomic_DNA"/>
</dbReference>